<evidence type="ECO:0000313" key="2">
    <source>
        <dbReference type="Proteomes" id="UP000246085"/>
    </source>
</evidence>
<dbReference type="AlphaFoldDB" id="A0A2U3PW58"/>
<evidence type="ECO:0000313" key="1">
    <source>
        <dbReference type="EMBL" id="SPP93338.1"/>
    </source>
</evidence>
<gene>
    <name evidence="1" type="ORF">BRAD3257_2261</name>
</gene>
<sequence length="179" mass="19945">MSKLADVPAMSRSRRPLLIFLMTASLLLAYPELGLAGSWKFEFDARDDPSLTYSQDGKIIFLLSCGHAFALHAKYPGTPKTSGSASIEISNASARMTLRGEFEEPTADDQTTFVQWDLGFARQDPELYGKRWDKVSSRLLDLIAKADPLTIASGHQRYEIPRVDVPGWRRPIEKCGRGP</sequence>
<accession>A0A2U3PW58</accession>
<dbReference type="Proteomes" id="UP000246085">
    <property type="component" value="Chromosome BRAD3257"/>
</dbReference>
<dbReference type="KEGG" id="bvz:BRAD3257_2261"/>
<name>A0A2U3PW58_9BRAD</name>
<organism evidence="1 2">
    <name type="scientific">Bradyrhizobium vignae</name>
    <dbReference type="NCBI Taxonomy" id="1549949"/>
    <lineage>
        <taxon>Bacteria</taxon>
        <taxon>Pseudomonadati</taxon>
        <taxon>Pseudomonadota</taxon>
        <taxon>Alphaproteobacteria</taxon>
        <taxon>Hyphomicrobiales</taxon>
        <taxon>Nitrobacteraceae</taxon>
        <taxon>Bradyrhizobium</taxon>
    </lineage>
</organism>
<reference evidence="1 2" key="1">
    <citation type="submission" date="2018-03" db="EMBL/GenBank/DDBJ databases">
        <authorList>
            <person name="Gully D."/>
        </authorList>
    </citation>
    <scope>NUCLEOTIDE SEQUENCE [LARGE SCALE GENOMIC DNA]</scope>
    <source>
        <strain evidence="1">ORS3257</strain>
    </source>
</reference>
<proteinExistence type="predicted"/>
<protein>
    <submittedName>
        <fullName evidence="1">Uncharacterized protein</fullName>
    </submittedName>
</protein>
<dbReference type="EMBL" id="LS398110">
    <property type="protein sequence ID" value="SPP93338.1"/>
    <property type="molecule type" value="Genomic_DNA"/>
</dbReference>